<reference evidence="1 2" key="1">
    <citation type="submission" date="2017-07" db="EMBL/GenBank/DDBJ databases">
        <title>Genomes of Fischerella (Mastigocladus) sp. strains.</title>
        <authorList>
            <person name="Miller S.R."/>
        </authorList>
    </citation>
    <scope>NUCLEOTIDE SEQUENCE [LARGE SCALE GENOMIC DNA]</scope>
    <source>
        <strain evidence="1 2">CCMEE 5318</strain>
    </source>
</reference>
<comment type="caution">
    <text evidence="1">The sequence shown here is derived from an EMBL/GenBank/DDBJ whole genome shotgun (WGS) entry which is preliminary data.</text>
</comment>
<sequence>MSDRPAMSSWGERNYLQVYREFPRTQERSHISKMLCLLKLVQVTNSTELASTKFQGLWGD</sequence>
<protein>
    <submittedName>
        <fullName evidence="1">Uncharacterized protein</fullName>
    </submittedName>
</protein>
<organism evidence="1 2">
    <name type="scientific">Fischerella thermalis CCMEE 5318</name>
    <dbReference type="NCBI Taxonomy" id="2019666"/>
    <lineage>
        <taxon>Bacteria</taxon>
        <taxon>Bacillati</taxon>
        <taxon>Cyanobacteriota</taxon>
        <taxon>Cyanophyceae</taxon>
        <taxon>Nostocales</taxon>
        <taxon>Hapalosiphonaceae</taxon>
        <taxon>Fischerella</taxon>
    </lineage>
</organism>
<dbReference type="EMBL" id="NMQE01000306">
    <property type="protein sequence ID" value="PMB23141.1"/>
    <property type="molecule type" value="Genomic_DNA"/>
</dbReference>
<dbReference type="AlphaFoldDB" id="A0A2N6LGU3"/>
<gene>
    <name evidence="1" type="ORF">CEN46_10900</name>
</gene>
<accession>A0A2N6LGU3</accession>
<proteinExistence type="predicted"/>
<evidence type="ECO:0000313" key="1">
    <source>
        <dbReference type="EMBL" id="PMB23141.1"/>
    </source>
</evidence>
<name>A0A2N6LGU3_9CYAN</name>
<dbReference type="Proteomes" id="UP000235081">
    <property type="component" value="Unassembled WGS sequence"/>
</dbReference>
<evidence type="ECO:0000313" key="2">
    <source>
        <dbReference type="Proteomes" id="UP000235081"/>
    </source>
</evidence>